<reference evidence="2" key="1">
    <citation type="submission" date="2023-07" db="EMBL/GenBank/DDBJ databases">
        <title>Defluviimonas sediminis sp. nov., isolated from mangrove sediment.</title>
        <authorList>
            <person name="Liu L."/>
            <person name="Li J."/>
            <person name="Huang Y."/>
            <person name="Pan J."/>
            <person name="Li M."/>
        </authorList>
    </citation>
    <scope>NUCLEOTIDE SEQUENCE [LARGE SCALE GENOMIC DNA]</scope>
    <source>
        <strain evidence="2">FT324</strain>
    </source>
</reference>
<protein>
    <submittedName>
        <fullName evidence="1">Uncharacterized protein</fullName>
    </submittedName>
</protein>
<evidence type="ECO:0000313" key="1">
    <source>
        <dbReference type="EMBL" id="MCT8329684.1"/>
    </source>
</evidence>
<dbReference type="EMBL" id="JAOCQF010000001">
    <property type="protein sequence ID" value="MCT8329684.1"/>
    <property type="molecule type" value="Genomic_DNA"/>
</dbReference>
<dbReference type="Proteomes" id="UP001205601">
    <property type="component" value="Unassembled WGS sequence"/>
</dbReference>
<gene>
    <name evidence="1" type="ORF">N5I32_09190</name>
</gene>
<keyword evidence="2" id="KW-1185">Reference proteome</keyword>
<accession>A0ABT2NP25</accession>
<evidence type="ECO:0000313" key="2">
    <source>
        <dbReference type="Proteomes" id="UP001205601"/>
    </source>
</evidence>
<proteinExistence type="predicted"/>
<sequence>MCLLALFSVNSGGYGYAQTIPYQSDEFNDPDSRIPAIFACMFAGHQSGLDVAATETAVDFLLDSGIAPEQIDTWAHDATIYVSRELAETDMASFWKRECETQFANMRAAMSQ</sequence>
<dbReference type="RefSeq" id="WP_261495106.1">
    <property type="nucleotide sequence ID" value="NZ_JAOCQF010000001.1"/>
</dbReference>
<organism evidence="1 2">
    <name type="scientific">Albidovulum sediminis</name>
    <dbReference type="NCBI Taxonomy" id="3066345"/>
    <lineage>
        <taxon>Bacteria</taxon>
        <taxon>Pseudomonadati</taxon>
        <taxon>Pseudomonadota</taxon>
        <taxon>Alphaproteobacteria</taxon>
        <taxon>Rhodobacterales</taxon>
        <taxon>Paracoccaceae</taxon>
        <taxon>Albidovulum</taxon>
    </lineage>
</organism>
<comment type="caution">
    <text evidence="1">The sequence shown here is derived from an EMBL/GenBank/DDBJ whole genome shotgun (WGS) entry which is preliminary data.</text>
</comment>
<name>A0ABT2NP25_9RHOB</name>